<protein>
    <submittedName>
        <fullName evidence="1">5-oxoprolinase subunit PxpA</fullName>
        <ecNumber evidence="1">3.5.2.9</ecNumber>
    </submittedName>
</protein>
<accession>A0AAW7Z0U0</accession>
<comment type="caution">
    <text evidence="1">The sequence shown here is derived from an EMBL/GenBank/DDBJ whole genome shotgun (WGS) entry which is preliminary data.</text>
</comment>
<dbReference type="Gene3D" id="3.20.20.370">
    <property type="entry name" value="Glycoside hydrolase/deacetylase"/>
    <property type="match status" value="1"/>
</dbReference>
<dbReference type="EMBL" id="JAUOQI010000001">
    <property type="protein sequence ID" value="MDO6575852.1"/>
    <property type="molecule type" value="Genomic_DNA"/>
</dbReference>
<dbReference type="PANTHER" id="PTHR30292:SF0">
    <property type="entry name" value="5-OXOPROLINASE SUBUNIT A"/>
    <property type="match status" value="1"/>
</dbReference>
<dbReference type="CDD" id="cd10787">
    <property type="entry name" value="LamB_YcsF_like"/>
    <property type="match status" value="1"/>
</dbReference>
<dbReference type="RefSeq" id="WP_061997378.1">
    <property type="nucleotide sequence ID" value="NZ_CP014322.1"/>
</dbReference>
<reference evidence="1" key="1">
    <citation type="submission" date="2023-07" db="EMBL/GenBank/DDBJ databases">
        <title>Genome content predicts the carbon catabolic preferences of heterotrophic bacteria.</title>
        <authorList>
            <person name="Gralka M."/>
        </authorList>
    </citation>
    <scope>NUCLEOTIDE SEQUENCE</scope>
    <source>
        <strain evidence="1">F2M12</strain>
    </source>
</reference>
<sequence length="242" mass="26211">MKLNCDLGESFGAWQMPVDADIMKFIDQANIACGFHAGDPVVMKQALYLAKNSNVEIGAHPSYPDLQGFGRRSLAMPIKELIACVQYQVSALMGMASIVGVPVSYVKPHGALYNDMMLDPQVRTAVMQAVGSINKGRLGLMVQSHAHNEALVLEAQEYGLSLIFEAFSDRRYTDEGFLQPRSQEGAVLTAAEALTQAKLLIEDGEVITVSGQRLPLQADTLCVHGDTAGAVEIAQQIRVCMK</sequence>
<dbReference type="InterPro" id="IPR011330">
    <property type="entry name" value="Glyco_hydro/deAcase_b/a-brl"/>
</dbReference>
<dbReference type="Proteomes" id="UP001170717">
    <property type="component" value="Unassembled WGS sequence"/>
</dbReference>
<keyword evidence="1" id="KW-0378">Hydrolase</keyword>
<dbReference type="SUPFAM" id="SSF88713">
    <property type="entry name" value="Glycoside hydrolase/deacetylase"/>
    <property type="match status" value="1"/>
</dbReference>
<dbReference type="NCBIfam" id="NF003814">
    <property type="entry name" value="PRK05406.1-3"/>
    <property type="match status" value="1"/>
</dbReference>
<evidence type="ECO:0000313" key="1">
    <source>
        <dbReference type="EMBL" id="MDO6575852.1"/>
    </source>
</evidence>
<proteinExistence type="predicted"/>
<dbReference type="GeneID" id="83257490"/>
<dbReference type="EC" id="3.5.2.9" evidence="1"/>
<dbReference type="AlphaFoldDB" id="A0AAW7Z0U0"/>
<dbReference type="PANTHER" id="PTHR30292">
    <property type="entry name" value="UNCHARACTERIZED PROTEIN YBGL-RELATED"/>
    <property type="match status" value="1"/>
</dbReference>
<organism evidence="1 2">
    <name type="scientific">Alteromonas stellipolaris</name>
    <dbReference type="NCBI Taxonomy" id="233316"/>
    <lineage>
        <taxon>Bacteria</taxon>
        <taxon>Pseudomonadati</taxon>
        <taxon>Pseudomonadota</taxon>
        <taxon>Gammaproteobacteria</taxon>
        <taxon>Alteromonadales</taxon>
        <taxon>Alteromonadaceae</taxon>
        <taxon>Alteromonas/Salinimonas group</taxon>
        <taxon>Alteromonas</taxon>
    </lineage>
</organism>
<dbReference type="InterPro" id="IPR005501">
    <property type="entry name" value="LamB/YcsF/PxpA-like"/>
</dbReference>
<evidence type="ECO:0000313" key="2">
    <source>
        <dbReference type="Proteomes" id="UP001170717"/>
    </source>
</evidence>
<gene>
    <name evidence="1" type="ORF">Q4527_00515</name>
</gene>
<dbReference type="NCBIfam" id="NF003816">
    <property type="entry name" value="PRK05406.1-5"/>
    <property type="match status" value="1"/>
</dbReference>
<dbReference type="GO" id="GO:0005975">
    <property type="term" value="P:carbohydrate metabolic process"/>
    <property type="evidence" value="ECO:0007669"/>
    <property type="project" value="InterPro"/>
</dbReference>
<dbReference type="Pfam" id="PF03746">
    <property type="entry name" value="LamB_YcsF"/>
    <property type="match status" value="1"/>
</dbReference>
<name>A0AAW7Z0U0_9ALTE</name>
<dbReference type="GO" id="GO:0017168">
    <property type="term" value="F:5-oxoprolinase (ATP-hydrolyzing) activity"/>
    <property type="evidence" value="ECO:0007669"/>
    <property type="project" value="UniProtKB-EC"/>
</dbReference>